<sequence>MTKAMAALSLRLLSFLCCLFLIFISEASDWVCDYSKVGNYTVNSPYHKNLHTLLSSFSSRTEINYGFYNFSYGRDPDKVYAVGLCRGDQKQDECLNCLNHTRGVLAEHCPNQKEAIGWGAECMLRYSNRSIIGIVENEPFQVPFYTLNVTGRVNPFNAVLQSLMRNLTSIAASGDSRRKYATGSAPAPEFQKIYGYTQCTPDLTSEDCTNCLKEAMALILDCCSGRSGGIVLKPNCRIRFDPKIFYGPTVKLLPYAPAPAPPSPSTTNASSSQGKSHTSRTVITIAVPVACFVLVFPLLCIYLSGRKPRKKDEFKREEDSDDEITFIESLQFNFDTLRVATNEFAESNKLGHGGFGVVYRGKLSNGQMIAMKRLSRGSGQGHVEFKNEVVLVTKLQHRNLVRLLGFCFEGQERLLVYEYLPNRSLDNFIFYPTKHAHLDWKTRYKIIGGIAGGLLYLHRDSRQRIIHCDLKLSNVLLDAQMNPKISDFGLAKLFEIELTHASKIAGTLGYMAPEYARHGKLSMKLDVFSFGVILLEIVSGQKNGGFRNGENVEHLLSFAWKNWRKGTADSIIDPVLNNALRGEIVRCIHIGLLCVQEKADDRPTMAEVVLMLDSHSFSLPVPLQPAYFMINGCSSVIQFSEFGSVETGSNEQKIDFADASTNEVSISGLYPR</sequence>
<dbReference type="CDD" id="cd23509">
    <property type="entry name" value="Gnk2-like"/>
    <property type="match status" value="2"/>
</dbReference>
<evidence type="ECO:0000256" key="8">
    <source>
        <dbReference type="ARBA" id="ARBA00022741"/>
    </source>
</evidence>
<comment type="subcellular location">
    <subcellularLocation>
        <location evidence="1">Membrane</location>
        <topology evidence="1">Single-pass membrane protein</topology>
    </subcellularLocation>
</comment>
<keyword evidence="9 22" id="KW-0418">Kinase</keyword>
<dbReference type="PANTHER" id="PTHR27002">
    <property type="entry name" value="RECEPTOR-LIKE SERINE/THREONINE-PROTEIN KINASE SD1-8"/>
    <property type="match status" value="1"/>
</dbReference>
<evidence type="ECO:0000256" key="7">
    <source>
        <dbReference type="ARBA" id="ARBA00022737"/>
    </source>
</evidence>
<keyword evidence="4" id="KW-0808">Transferase</keyword>
<keyword evidence="8 17" id="KW-0547">Nucleotide-binding</keyword>
<dbReference type="Proteomes" id="UP000501690">
    <property type="component" value="Linkage Group LG9"/>
</dbReference>
<evidence type="ECO:0000256" key="1">
    <source>
        <dbReference type="ARBA" id="ARBA00004167"/>
    </source>
</evidence>
<keyword evidence="7" id="KW-0677">Repeat</keyword>
<dbReference type="InterPro" id="IPR017441">
    <property type="entry name" value="Protein_kinase_ATP_BS"/>
</dbReference>
<keyword evidence="3" id="KW-0597">Phosphoprotein</keyword>
<dbReference type="InterPro" id="IPR002902">
    <property type="entry name" value="GNK2"/>
</dbReference>
<keyword evidence="14" id="KW-0325">Glycoprotein</keyword>
<dbReference type="FunFam" id="1.10.510.10:FF:000129">
    <property type="entry name" value="cysteine-rich receptor-like protein kinase 10"/>
    <property type="match status" value="1"/>
</dbReference>
<dbReference type="SUPFAM" id="SSF56112">
    <property type="entry name" value="Protein kinase-like (PK-like)"/>
    <property type="match status" value="1"/>
</dbReference>
<dbReference type="InterPro" id="IPR011009">
    <property type="entry name" value="Kinase-like_dom_sf"/>
</dbReference>
<dbReference type="Gramene" id="Vigun07g247100.1.v1.2">
    <property type="protein sequence ID" value="Vigun07g247100.1.v1.2"/>
    <property type="gene ID" value="Vigun07g247100.v1.2"/>
</dbReference>
<reference evidence="22 23" key="1">
    <citation type="submission" date="2019-04" db="EMBL/GenBank/DDBJ databases">
        <title>An improved genome assembly and genetic linkage map for asparagus bean, Vigna unguiculata ssp. sesquipedialis.</title>
        <authorList>
            <person name="Xia Q."/>
            <person name="Zhang R."/>
            <person name="Dong Y."/>
        </authorList>
    </citation>
    <scope>NUCLEOTIDE SEQUENCE [LARGE SCALE GENOMIC DNA]</scope>
    <source>
        <tissue evidence="22">Leaf</tissue>
    </source>
</reference>
<gene>
    <name evidence="22" type="ORF">DEO72_LG9g3432</name>
</gene>
<keyword evidence="23" id="KW-1185">Reference proteome</keyword>
<dbReference type="Gene3D" id="3.30.200.20">
    <property type="entry name" value="Phosphorylase Kinase, domain 1"/>
    <property type="match status" value="1"/>
</dbReference>
<proteinExistence type="predicted"/>
<evidence type="ECO:0000259" key="20">
    <source>
        <dbReference type="PROSITE" id="PS50011"/>
    </source>
</evidence>
<feature type="signal peptide" evidence="19">
    <location>
        <begin position="1"/>
        <end position="27"/>
    </location>
</feature>
<dbReference type="Pfam" id="PF00069">
    <property type="entry name" value="Pkinase"/>
    <property type="match status" value="1"/>
</dbReference>
<dbReference type="GO" id="GO:0004674">
    <property type="term" value="F:protein serine/threonine kinase activity"/>
    <property type="evidence" value="ECO:0007669"/>
    <property type="project" value="UniProtKB-KW"/>
</dbReference>
<dbReference type="GO" id="GO:0006979">
    <property type="term" value="P:response to oxidative stress"/>
    <property type="evidence" value="ECO:0007669"/>
    <property type="project" value="UniProtKB-ARBA"/>
</dbReference>
<comment type="catalytic activity">
    <reaction evidence="16">
        <text>L-threonyl-[protein] + ATP = O-phospho-L-threonyl-[protein] + ADP + H(+)</text>
        <dbReference type="Rhea" id="RHEA:46608"/>
        <dbReference type="Rhea" id="RHEA-COMP:11060"/>
        <dbReference type="Rhea" id="RHEA-COMP:11605"/>
        <dbReference type="ChEBI" id="CHEBI:15378"/>
        <dbReference type="ChEBI" id="CHEBI:30013"/>
        <dbReference type="ChEBI" id="CHEBI:30616"/>
        <dbReference type="ChEBI" id="CHEBI:61977"/>
        <dbReference type="ChEBI" id="CHEBI:456216"/>
    </reaction>
</comment>
<dbReference type="PROSITE" id="PS50011">
    <property type="entry name" value="PROTEIN_KINASE_DOM"/>
    <property type="match status" value="1"/>
</dbReference>
<evidence type="ECO:0000256" key="5">
    <source>
        <dbReference type="ARBA" id="ARBA00022692"/>
    </source>
</evidence>
<evidence type="ECO:0000313" key="23">
    <source>
        <dbReference type="Proteomes" id="UP000501690"/>
    </source>
</evidence>
<evidence type="ECO:0000256" key="16">
    <source>
        <dbReference type="ARBA" id="ARBA00047951"/>
    </source>
</evidence>
<dbReference type="OrthoDB" id="4062651at2759"/>
<feature type="transmembrane region" description="Helical" evidence="18">
    <location>
        <begin position="282"/>
        <end position="305"/>
    </location>
</feature>
<protein>
    <submittedName>
        <fullName evidence="22">Interleukin-1 receptor-associated kinase 4</fullName>
    </submittedName>
</protein>
<keyword evidence="6 19" id="KW-0732">Signal</keyword>
<dbReference type="EMBL" id="CP039353">
    <property type="protein sequence ID" value="QCE08403.1"/>
    <property type="molecule type" value="Genomic_DNA"/>
</dbReference>
<evidence type="ECO:0000256" key="12">
    <source>
        <dbReference type="ARBA" id="ARBA00023136"/>
    </source>
</evidence>
<dbReference type="PANTHER" id="PTHR27002:SF1073">
    <property type="entry name" value="CYSTEINE-RICH RECEPTOR-LIKE PROTEIN KINASE 29"/>
    <property type="match status" value="1"/>
</dbReference>
<feature type="domain" description="Protein kinase" evidence="20">
    <location>
        <begin position="344"/>
        <end position="618"/>
    </location>
</feature>
<evidence type="ECO:0000256" key="18">
    <source>
        <dbReference type="SAM" id="Phobius"/>
    </source>
</evidence>
<dbReference type="GO" id="GO:0005524">
    <property type="term" value="F:ATP binding"/>
    <property type="evidence" value="ECO:0007669"/>
    <property type="project" value="UniProtKB-UniRule"/>
</dbReference>
<dbReference type="SMART" id="SM00220">
    <property type="entry name" value="S_TKc"/>
    <property type="match status" value="1"/>
</dbReference>
<keyword evidence="12 18" id="KW-0472">Membrane</keyword>
<dbReference type="PROSITE" id="PS00108">
    <property type="entry name" value="PROTEIN_KINASE_ST"/>
    <property type="match status" value="1"/>
</dbReference>
<evidence type="ECO:0000256" key="14">
    <source>
        <dbReference type="ARBA" id="ARBA00023180"/>
    </source>
</evidence>
<dbReference type="InterPro" id="IPR000719">
    <property type="entry name" value="Prot_kinase_dom"/>
</dbReference>
<evidence type="ECO:0000256" key="2">
    <source>
        <dbReference type="ARBA" id="ARBA00022527"/>
    </source>
</evidence>
<evidence type="ECO:0000256" key="10">
    <source>
        <dbReference type="ARBA" id="ARBA00022840"/>
    </source>
</evidence>
<dbReference type="Gene3D" id="1.10.510.10">
    <property type="entry name" value="Transferase(Phosphotransferase) domain 1"/>
    <property type="match status" value="1"/>
</dbReference>
<evidence type="ECO:0000256" key="6">
    <source>
        <dbReference type="ARBA" id="ARBA00022729"/>
    </source>
</evidence>
<dbReference type="AlphaFoldDB" id="A0A4D6N3N2"/>
<dbReference type="CDD" id="cd14066">
    <property type="entry name" value="STKc_IRAK"/>
    <property type="match status" value="1"/>
</dbReference>
<evidence type="ECO:0000256" key="15">
    <source>
        <dbReference type="ARBA" id="ARBA00047558"/>
    </source>
</evidence>
<evidence type="ECO:0000256" key="17">
    <source>
        <dbReference type="PROSITE-ProRule" id="PRU10141"/>
    </source>
</evidence>
<evidence type="ECO:0000256" key="11">
    <source>
        <dbReference type="ARBA" id="ARBA00022989"/>
    </source>
</evidence>
<keyword evidence="2" id="KW-0723">Serine/threonine-protein kinase</keyword>
<keyword evidence="5 18" id="KW-0812">Transmembrane</keyword>
<evidence type="ECO:0000313" key="22">
    <source>
        <dbReference type="EMBL" id="QCE08403.1"/>
    </source>
</evidence>
<keyword evidence="10 17" id="KW-0067">ATP-binding</keyword>
<dbReference type="InterPro" id="IPR038408">
    <property type="entry name" value="GNK2_sf"/>
</dbReference>
<evidence type="ECO:0000256" key="9">
    <source>
        <dbReference type="ARBA" id="ARBA00022777"/>
    </source>
</evidence>
<dbReference type="InterPro" id="IPR008271">
    <property type="entry name" value="Ser/Thr_kinase_AS"/>
</dbReference>
<feature type="domain" description="Gnk2-homologous" evidence="21">
    <location>
        <begin position="28"/>
        <end position="131"/>
    </location>
</feature>
<dbReference type="PROSITE" id="PS51473">
    <property type="entry name" value="GNK2"/>
    <property type="match status" value="2"/>
</dbReference>
<feature type="domain" description="Gnk2-homologous" evidence="21">
    <location>
        <begin position="137"/>
        <end position="245"/>
    </location>
</feature>
<evidence type="ECO:0000256" key="13">
    <source>
        <dbReference type="ARBA" id="ARBA00023170"/>
    </source>
</evidence>
<evidence type="ECO:0000259" key="21">
    <source>
        <dbReference type="PROSITE" id="PS51473"/>
    </source>
</evidence>
<keyword evidence="11 18" id="KW-1133">Transmembrane helix</keyword>
<accession>A0A4D6N3N2</accession>
<name>A0A4D6N3N2_VIGUN</name>
<evidence type="ECO:0000256" key="19">
    <source>
        <dbReference type="SAM" id="SignalP"/>
    </source>
</evidence>
<dbReference type="FunFam" id="3.30.430.20:FF:000003">
    <property type="entry name" value="Cysteine-rich RLK (RECEPTOR-like protein kinase) 10"/>
    <property type="match status" value="1"/>
</dbReference>
<organism evidence="22 23">
    <name type="scientific">Vigna unguiculata</name>
    <name type="common">Cowpea</name>
    <dbReference type="NCBI Taxonomy" id="3917"/>
    <lineage>
        <taxon>Eukaryota</taxon>
        <taxon>Viridiplantae</taxon>
        <taxon>Streptophyta</taxon>
        <taxon>Embryophyta</taxon>
        <taxon>Tracheophyta</taxon>
        <taxon>Spermatophyta</taxon>
        <taxon>Magnoliopsida</taxon>
        <taxon>eudicotyledons</taxon>
        <taxon>Gunneridae</taxon>
        <taxon>Pentapetalae</taxon>
        <taxon>rosids</taxon>
        <taxon>fabids</taxon>
        <taxon>Fabales</taxon>
        <taxon>Fabaceae</taxon>
        <taxon>Papilionoideae</taxon>
        <taxon>50 kb inversion clade</taxon>
        <taxon>NPAAA clade</taxon>
        <taxon>indigoferoid/millettioid clade</taxon>
        <taxon>Phaseoleae</taxon>
        <taxon>Vigna</taxon>
    </lineage>
</organism>
<dbReference type="Pfam" id="PF01657">
    <property type="entry name" value="Stress-antifung"/>
    <property type="match status" value="2"/>
</dbReference>
<comment type="catalytic activity">
    <reaction evidence="15">
        <text>L-seryl-[protein] + ATP = O-phospho-L-seryl-[protein] + ADP + H(+)</text>
        <dbReference type="Rhea" id="RHEA:17989"/>
        <dbReference type="Rhea" id="RHEA-COMP:9863"/>
        <dbReference type="Rhea" id="RHEA-COMP:11604"/>
        <dbReference type="ChEBI" id="CHEBI:15378"/>
        <dbReference type="ChEBI" id="CHEBI:29999"/>
        <dbReference type="ChEBI" id="CHEBI:30616"/>
        <dbReference type="ChEBI" id="CHEBI:83421"/>
        <dbReference type="ChEBI" id="CHEBI:456216"/>
    </reaction>
</comment>
<feature type="binding site" evidence="17">
    <location>
        <position position="372"/>
    </location>
    <ligand>
        <name>ATP</name>
        <dbReference type="ChEBI" id="CHEBI:30616"/>
    </ligand>
</feature>
<dbReference type="FunFam" id="3.30.430.20:FF:000002">
    <property type="entry name" value="Cysteine-rich receptor-like protein kinase 10"/>
    <property type="match status" value="1"/>
</dbReference>
<dbReference type="PROSITE" id="PS00107">
    <property type="entry name" value="PROTEIN_KINASE_ATP"/>
    <property type="match status" value="1"/>
</dbReference>
<dbReference type="Gene3D" id="3.30.430.20">
    <property type="entry name" value="Gnk2 domain, C-X8-C-X2-C motif"/>
    <property type="match status" value="2"/>
</dbReference>
<dbReference type="FunFam" id="3.30.200.20:FF:000142">
    <property type="entry name" value="Cysteine-rich receptor-like protein kinase 10"/>
    <property type="match status" value="1"/>
</dbReference>
<evidence type="ECO:0000256" key="4">
    <source>
        <dbReference type="ARBA" id="ARBA00022679"/>
    </source>
</evidence>
<keyword evidence="13 22" id="KW-0675">Receptor</keyword>
<evidence type="ECO:0000256" key="3">
    <source>
        <dbReference type="ARBA" id="ARBA00022553"/>
    </source>
</evidence>
<feature type="chain" id="PRO_5020022830" evidence="19">
    <location>
        <begin position="28"/>
        <end position="672"/>
    </location>
</feature>
<dbReference type="GO" id="GO:0005886">
    <property type="term" value="C:plasma membrane"/>
    <property type="evidence" value="ECO:0007669"/>
    <property type="project" value="TreeGrafter"/>
</dbReference>